<protein>
    <submittedName>
        <fullName evidence="1">Uncharacterized protein</fullName>
    </submittedName>
</protein>
<name>A0ABQ9GDZ9_9NEOP</name>
<dbReference type="PANTHER" id="PTHR47018">
    <property type="entry name" value="CXC DOMAIN-CONTAINING PROTEIN-RELATED"/>
    <property type="match status" value="1"/>
</dbReference>
<dbReference type="EMBL" id="JARBHB010000013">
    <property type="protein sequence ID" value="KAJ8870621.1"/>
    <property type="molecule type" value="Genomic_DNA"/>
</dbReference>
<sequence>MSGKAVSHAMRGHDLVDQALNILFTAVSYDMETDELPHVEKYSSAFKQVGDLRRGFLLDNTHNIADANTSEALHRILEKQNRKRLQLENNRTAALWFQYMEMVTILKCFIRAERTGNWHQYLKTLNGMLPYFAAAGHTHFTKSVCVHVENMLDLQTLNPDLYTKFENSLFIIRRSDREWAGLTPELVIEQALVRSLKTTGGLTRGRSSTRENVDSVKEVGLPIINDITGKAADTYTFRKKDKAVNMTSKAAVEIDRDTVSTAIWEIAKPEEVLQCIPSHSIYTIEGGWLLQQIPWQLGTTYDTICDSYVEYVIKHFGKAFIALMVTATDLPRKISLTYRGRRVVNAHKSLGVYDSILFIHAFLGCGTTSIIFGVEKHVGLLLALSDEQLQKASLEFCKPGASKEDVIASGVQALVRVYRGRIGEFLPSLRLRLFMKKVASSSTLVELERIPSKRATAKFHFLRVYLQMMEWLGVSGMKPEVWGWYRPGEIYVPVMTNQTSAPPKLLSIIRWNCTTGCETARCIHVASMDCHVCSLVVYAWRIVVPTMILWKFWKT</sequence>
<dbReference type="PANTHER" id="PTHR47018:SF1">
    <property type="entry name" value="TESMIN_TSO1-LIKE CXC DOMAIN-CONTAINING PROTEIN"/>
    <property type="match status" value="1"/>
</dbReference>
<dbReference type="Proteomes" id="UP001159363">
    <property type="component" value="Chromosome 12"/>
</dbReference>
<proteinExistence type="predicted"/>
<gene>
    <name evidence="1" type="ORF">PR048_029644</name>
</gene>
<evidence type="ECO:0000313" key="2">
    <source>
        <dbReference type="Proteomes" id="UP001159363"/>
    </source>
</evidence>
<organism evidence="1 2">
    <name type="scientific">Dryococelus australis</name>
    <dbReference type="NCBI Taxonomy" id="614101"/>
    <lineage>
        <taxon>Eukaryota</taxon>
        <taxon>Metazoa</taxon>
        <taxon>Ecdysozoa</taxon>
        <taxon>Arthropoda</taxon>
        <taxon>Hexapoda</taxon>
        <taxon>Insecta</taxon>
        <taxon>Pterygota</taxon>
        <taxon>Neoptera</taxon>
        <taxon>Polyneoptera</taxon>
        <taxon>Phasmatodea</taxon>
        <taxon>Verophasmatodea</taxon>
        <taxon>Anareolatae</taxon>
        <taxon>Phasmatidae</taxon>
        <taxon>Eurycanthinae</taxon>
        <taxon>Dryococelus</taxon>
    </lineage>
</organism>
<keyword evidence="2" id="KW-1185">Reference proteome</keyword>
<reference evidence="1 2" key="1">
    <citation type="submission" date="2023-02" db="EMBL/GenBank/DDBJ databases">
        <title>LHISI_Scaffold_Assembly.</title>
        <authorList>
            <person name="Stuart O.P."/>
            <person name="Cleave R."/>
            <person name="Magrath M.J.L."/>
            <person name="Mikheyev A.S."/>
        </authorList>
    </citation>
    <scope>NUCLEOTIDE SEQUENCE [LARGE SCALE GENOMIC DNA]</scope>
    <source>
        <strain evidence="1">Daus_M_001</strain>
        <tissue evidence="1">Leg muscle</tissue>
    </source>
</reference>
<evidence type="ECO:0000313" key="1">
    <source>
        <dbReference type="EMBL" id="KAJ8870621.1"/>
    </source>
</evidence>
<accession>A0ABQ9GDZ9</accession>
<comment type="caution">
    <text evidence="1">The sequence shown here is derived from an EMBL/GenBank/DDBJ whole genome shotgun (WGS) entry which is preliminary data.</text>
</comment>